<dbReference type="EMBL" id="CM042014">
    <property type="protein sequence ID" value="KAI3724355.1"/>
    <property type="molecule type" value="Genomic_DNA"/>
</dbReference>
<dbReference type="Proteomes" id="UP001055811">
    <property type="component" value="Linkage Group LG06"/>
</dbReference>
<gene>
    <name evidence="1" type="ORF">L2E82_36127</name>
</gene>
<evidence type="ECO:0000313" key="1">
    <source>
        <dbReference type="EMBL" id="KAI3724355.1"/>
    </source>
</evidence>
<proteinExistence type="predicted"/>
<keyword evidence="2" id="KW-1185">Reference proteome</keyword>
<comment type="caution">
    <text evidence="1">The sequence shown here is derived from an EMBL/GenBank/DDBJ whole genome shotgun (WGS) entry which is preliminary data.</text>
</comment>
<reference evidence="1 2" key="2">
    <citation type="journal article" date="2022" name="Mol. Ecol. Resour.">
        <title>The genomes of chicory, endive, great burdock and yacon provide insights into Asteraceae paleo-polyploidization history and plant inulin production.</title>
        <authorList>
            <person name="Fan W."/>
            <person name="Wang S."/>
            <person name="Wang H."/>
            <person name="Wang A."/>
            <person name="Jiang F."/>
            <person name="Liu H."/>
            <person name="Zhao H."/>
            <person name="Xu D."/>
            <person name="Zhang Y."/>
        </authorList>
    </citation>
    <scope>NUCLEOTIDE SEQUENCE [LARGE SCALE GENOMIC DNA]</scope>
    <source>
        <strain evidence="2">cv. Punajuju</strain>
        <tissue evidence="1">Leaves</tissue>
    </source>
</reference>
<name>A0ACB9BQS2_CICIN</name>
<organism evidence="1 2">
    <name type="scientific">Cichorium intybus</name>
    <name type="common">Chicory</name>
    <dbReference type="NCBI Taxonomy" id="13427"/>
    <lineage>
        <taxon>Eukaryota</taxon>
        <taxon>Viridiplantae</taxon>
        <taxon>Streptophyta</taxon>
        <taxon>Embryophyta</taxon>
        <taxon>Tracheophyta</taxon>
        <taxon>Spermatophyta</taxon>
        <taxon>Magnoliopsida</taxon>
        <taxon>eudicotyledons</taxon>
        <taxon>Gunneridae</taxon>
        <taxon>Pentapetalae</taxon>
        <taxon>asterids</taxon>
        <taxon>campanulids</taxon>
        <taxon>Asterales</taxon>
        <taxon>Asteraceae</taxon>
        <taxon>Cichorioideae</taxon>
        <taxon>Cichorieae</taxon>
        <taxon>Cichoriinae</taxon>
        <taxon>Cichorium</taxon>
    </lineage>
</organism>
<accession>A0ACB9BQS2</accession>
<sequence>MFKDAREQSIRGDKISEGRKLLRYQFDRSCSLLQVKLAITGTVHPYFLSLLTVVDIIDEICPKIKPAATTVRFYLYFVFDQLRNLPPLPPSRRRRSRREVHFSLHVDFVTKISSDLPEFQSGFMDTKIDSLHQSDFMFCEICGTMLSFDSRKYVRCPLCKFKKKTIEIAGKEIKYTVSEEQIRRELGLSSIEISGERTRSMDYNVRCPKCSNKGVYYHTQQTRSADEGQTMFYNCPNCGYNFTDNT</sequence>
<evidence type="ECO:0000313" key="2">
    <source>
        <dbReference type="Proteomes" id="UP001055811"/>
    </source>
</evidence>
<reference evidence="2" key="1">
    <citation type="journal article" date="2022" name="Mol. Ecol. Resour.">
        <title>The genomes of chicory, endive, great burdock and yacon provide insights into Asteraceae palaeo-polyploidization history and plant inulin production.</title>
        <authorList>
            <person name="Fan W."/>
            <person name="Wang S."/>
            <person name="Wang H."/>
            <person name="Wang A."/>
            <person name="Jiang F."/>
            <person name="Liu H."/>
            <person name="Zhao H."/>
            <person name="Xu D."/>
            <person name="Zhang Y."/>
        </authorList>
    </citation>
    <scope>NUCLEOTIDE SEQUENCE [LARGE SCALE GENOMIC DNA]</scope>
    <source>
        <strain evidence="2">cv. Punajuju</strain>
    </source>
</reference>
<protein>
    <submittedName>
        <fullName evidence="1">Uncharacterized protein</fullName>
    </submittedName>
</protein>